<evidence type="ECO:0000313" key="4">
    <source>
        <dbReference type="EMBL" id="CCF19177.1"/>
    </source>
</evidence>
<evidence type="ECO:0000256" key="1">
    <source>
        <dbReference type="ARBA" id="ARBA00022612"/>
    </source>
</evidence>
<accession>L0NFW7</accession>
<proteinExistence type="predicted"/>
<evidence type="ECO:0000256" key="2">
    <source>
        <dbReference type="SAM" id="MobiDB-lite"/>
    </source>
</evidence>
<dbReference type="AlphaFoldDB" id="L0NFW7"/>
<dbReference type="EMBL" id="FO082820">
    <property type="protein sequence ID" value="CCF19177.1"/>
    <property type="molecule type" value="Genomic_DNA"/>
</dbReference>
<feature type="region of interest" description="Disordered" evidence="2">
    <location>
        <begin position="752"/>
        <end position="780"/>
    </location>
</feature>
<dbReference type="NCBIfam" id="TIGR01760">
    <property type="entry name" value="tape_meas_TP901"/>
    <property type="match status" value="1"/>
</dbReference>
<dbReference type="PANTHER" id="PTHR37813:SF1">
    <property type="entry name" value="FELS-2 PROPHAGE PROTEIN"/>
    <property type="match status" value="1"/>
</dbReference>
<keyword evidence="1" id="KW-1188">Viral release from host cell</keyword>
<sequence>MAASRQAKLVLTLVDQVSGPARGIVGALRGVDNAIKTAGTVAMAPARAVAAAGRSLRRNAGDMTVASAAMTIGLTKAGRAIYDMEDVLNEIEGRRFGKRDLFNLADGTEMTRKAFRQSVTDLVTTIDKESPRNAGEIAKAYNQLVQAGMTHEQVHGILPTSVDFAIAGNYDTEEAADKLTNVMTSMQMPMATLEQAQESAKRAADTIAYAANITNSNVEQMTEAFKYAAPSAAALGIDIEQLASMFVIQARRGIKASEAGVSIRAMFTRMVRPTKMAAAALANYNIDLADYLERSKEISSGDVVNALQVGGLDARGATAEIDKILATSESTAVKVRQITEAITKSVGDNSTMSAEVISEAVREVMYSFGENLDVERLIEDMQKANIAVSDFFKIFDVRQGARTLSLFSDDLGRWIDNIRQNAGGFSEAMSDVRMQGVVGAVARMDSALFGVLRAAADSGVLDTVTNGLEKFAAALNNLAKVNPEALEIGTYAVMATAALAPLGFALSGIATVAALVVNPLAWVAGGLAYLAYLNFDNLMIWAKNFGPALQESLGPRTLNAIEKAKELLGSIFKTHEFDAAAAGKAHGEGFAAFIESEVVAMEHNIQQFQDLWSRMKGGWFNFEEWWNGLVTDFHTGLDRFIAESKDGFVRMKNDLIAEGQQLYDAGLQMIQSLWDGAVAKFEEFMGWVRGIPGRIRAAIGSITIDNAINFVTGGNEPVAVPNIQGSNDNGIDGARAKGGPVKKGLTYLVGEEGPEPFTPTQDGHITSNRDWQSGRSGGGSSRVIQMTNHFHLKGGATKDDAKTIIDELDRLLGRAEQTAFGGMKYGET</sequence>
<reference evidence="4 5" key="1">
    <citation type="journal article" date="2013" name="Genome Biol. Evol.">
        <title>Life in an arsenic-containing gold mine: genome and physiology of the autotrophic arsenite-oxidizing bacterium rhizobium sp. NT-26.</title>
        <authorList>
            <person name="Andres J."/>
            <person name="Arsene-Ploetze F."/>
            <person name="Barbe V."/>
            <person name="Brochier-Armanet C."/>
            <person name="Cleiss-Arnold J."/>
            <person name="Coppee J.Y."/>
            <person name="Dillies M.A."/>
            <person name="Geist"/>
            <person name="L"/>
            <person name="Joublin A."/>
            <person name="Koechler S."/>
            <person name="Lassalle F."/>
            <person name="Marchal M."/>
            <person name="Medigue C."/>
            <person name="Muller D."/>
            <person name="Nesme X."/>
            <person name="Plewniak F."/>
            <person name="Proux C."/>
            <person name="Ramirez-Bahena M.H."/>
            <person name="Schenowitz C."/>
            <person name="Sismeiro O."/>
            <person name="Vallenet D."/>
            <person name="Santini J.M."/>
            <person name="Bertin P.N."/>
        </authorList>
    </citation>
    <scope>NUCLEOTIDE SEQUENCE [LARGE SCALE GENOMIC DNA]</scope>
    <source>
        <strain evidence="4 5">NT-26</strain>
    </source>
</reference>
<protein>
    <recommendedName>
        <fullName evidence="3">Phage tail tape measure protein domain-containing protein</fullName>
    </recommendedName>
</protein>
<dbReference type="Pfam" id="PF10145">
    <property type="entry name" value="PhageMin_Tail"/>
    <property type="match status" value="1"/>
</dbReference>
<feature type="domain" description="Phage tail tape measure protein" evidence="3">
    <location>
        <begin position="131"/>
        <end position="308"/>
    </location>
</feature>
<dbReference type="Proteomes" id="UP000010792">
    <property type="component" value="Chromosome"/>
</dbReference>
<gene>
    <name evidence="4" type="ORF">NT26_1453</name>
</gene>
<dbReference type="KEGG" id="rht:NT26_1453"/>
<dbReference type="InterPro" id="IPR010090">
    <property type="entry name" value="Phage_tape_meas"/>
</dbReference>
<name>L0NFW7_9HYPH</name>
<evidence type="ECO:0000259" key="3">
    <source>
        <dbReference type="Pfam" id="PF10145"/>
    </source>
</evidence>
<evidence type="ECO:0000313" key="5">
    <source>
        <dbReference type="Proteomes" id="UP000010792"/>
    </source>
</evidence>
<keyword evidence="5" id="KW-1185">Reference proteome</keyword>
<dbReference type="PANTHER" id="PTHR37813">
    <property type="entry name" value="FELS-2 PROPHAGE PROTEIN"/>
    <property type="match status" value="1"/>
</dbReference>
<organism evidence="4 5">
    <name type="scientific">Pseudorhizobium banfieldiae</name>
    <dbReference type="NCBI Taxonomy" id="1125847"/>
    <lineage>
        <taxon>Bacteria</taxon>
        <taxon>Pseudomonadati</taxon>
        <taxon>Pseudomonadota</taxon>
        <taxon>Alphaproteobacteria</taxon>
        <taxon>Hyphomicrobiales</taxon>
        <taxon>Rhizobiaceae</taxon>
        <taxon>Rhizobium/Agrobacterium group</taxon>
        <taxon>Pseudorhizobium</taxon>
    </lineage>
</organism>
<dbReference type="STRING" id="1125847.NT26_1453"/>
<feature type="compositionally biased region" description="Polar residues" evidence="2">
    <location>
        <begin position="758"/>
        <end position="771"/>
    </location>
</feature>